<protein>
    <submittedName>
        <fullName evidence="2">Sulfite oxidase-like oxidoreductase</fullName>
    </submittedName>
</protein>
<dbReference type="EMBL" id="CP053586">
    <property type="protein sequence ID" value="WNZ23331.1"/>
    <property type="molecule type" value="Genomic_DNA"/>
</dbReference>
<dbReference type="PANTHER" id="PTHR43032">
    <property type="entry name" value="PROTEIN-METHIONINE-SULFOXIDE REDUCTASE"/>
    <property type="match status" value="1"/>
</dbReference>
<evidence type="ECO:0000259" key="1">
    <source>
        <dbReference type="Pfam" id="PF00174"/>
    </source>
</evidence>
<accession>A0AA96WJF2</accession>
<dbReference type="RefSeq" id="WP_316434957.1">
    <property type="nucleotide sequence ID" value="NZ_CP053586.1"/>
</dbReference>
<name>A0AA96WJF2_9CYAN</name>
<proteinExistence type="predicted"/>
<evidence type="ECO:0000313" key="2">
    <source>
        <dbReference type="EMBL" id="WNZ23331.1"/>
    </source>
</evidence>
<dbReference type="InterPro" id="IPR000572">
    <property type="entry name" value="OxRdtase_Mopterin-bd_dom"/>
</dbReference>
<dbReference type="InterPro" id="IPR036374">
    <property type="entry name" value="OxRdtase_Mopterin-bd_sf"/>
</dbReference>
<reference evidence="2" key="1">
    <citation type="submission" date="2020-05" db="EMBL/GenBank/DDBJ databases">
        <authorList>
            <person name="Zhu T."/>
            <person name="Keshari N."/>
            <person name="Lu X."/>
        </authorList>
    </citation>
    <scope>NUCLEOTIDE SEQUENCE</scope>
    <source>
        <strain evidence="2">NK1-12</strain>
    </source>
</reference>
<gene>
    <name evidence="2" type="ORF">HJG54_11015</name>
</gene>
<dbReference type="SUPFAM" id="SSF56524">
    <property type="entry name" value="Oxidoreductase molybdopterin-binding domain"/>
    <property type="match status" value="1"/>
</dbReference>
<dbReference type="Gene3D" id="3.90.420.10">
    <property type="entry name" value="Oxidoreductase, molybdopterin-binding domain"/>
    <property type="match status" value="1"/>
</dbReference>
<dbReference type="Pfam" id="PF00174">
    <property type="entry name" value="Oxidored_molyb"/>
    <property type="match status" value="1"/>
</dbReference>
<sequence length="200" mass="23316">MLGKFFQKPDPELSDRVPPGQHLTKGFPVLTYGQTPQVSTETWEFKVWGLATPKTFTWDDFMAMPQSNFTADFHCVTTWSKLDVQWTGVKVTDFMQHVDVDPKAVHVMQHCYGGYTTNIAMEDFYREENFFAHTLFGEPLPAEHGGPMRLVVPHLYAWKSAKWINGLEFLDHTELGFWERNGYHHRGEPFAEERYSSRFF</sequence>
<feature type="domain" description="Oxidoreductase molybdopterin-binding" evidence="1">
    <location>
        <begin position="33"/>
        <end position="178"/>
    </location>
</feature>
<dbReference type="CDD" id="cd02109">
    <property type="entry name" value="arch_bact_SO_family_Moco"/>
    <property type="match status" value="1"/>
</dbReference>
<dbReference type="AlphaFoldDB" id="A0AA96WJF2"/>
<dbReference type="PANTHER" id="PTHR43032:SF4">
    <property type="entry name" value="OXIDOREDUCTASE MOLYBDOPTERIN-BINDING DOMAIN-CONTAINING PROTEIN"/>
    <property type="match status" value="1"/>
</dbReference>
<organism evidence="2">
    <name type="scientific">Leptolyngbya sp. NK1-12</name>
    <dbReference type="NCBI Taxonomy" id="2547451"/>
    <lineage>
        <taxon>Bacteria</taxon>
        <taxon>Bacillati</taxon>
        <taxon>Cyanobacteriota</taxon>
        <taxon>Cyanophyceae</taxon>
        <taxon>Leptolyngbyales</taxon>
        <taxon>Leptolyngbyaceae</taxon>
        <taxon>Leptolyngbya group</taxon>
        <taxon>Leptolyngbya</taxon>
    </lineage>
</organism>